<evidence type="ECO:0000313" key="2">
    <source>
        <dbReference type="EMBL" id="MCX2699367.1"/>
    </source>
</evidence>
<dbReference type="RefSeq" id="WP_265987108.1">
    <property type="nucleotide sequence ID" value="NZ_JAPHAV010000028.1"/>
</dbReference>
<sequence length="259" mass="28733">MILKDQICKAFCSGITVRQVPMGLVIATSITWLDGDMLAFYARINGGMVRFEDSGSSIFDLETNGVDLSSPSRMGIIEGLCKEYNVIYDETDCQFQTDWVDEQSAGYTAIQFLAFLTRLQDLTFTTKERVARTFREDLIAALEKEFANDAEVMISEAPVPDLSYYTVDIVVKHRDGKTAAIFPGTGEQKALEAILFAKELELKKIANVVPFLVVEEDGSKISKHTKAKALNSELTMAAWDGGEKEVVDKIRKHLTPLAA</sequence>
<gene>
    <name evidence="2" type="ORF">OPR82_21955</name>
</gene>
<dbReference type="Proteomes" id="UP001301216">
    <property type="component" value="Unassembled WGS sequence"/>
</dbReference>
<evidence type="ECO:0000259" key="1">
    <source>
        <dbReference type="Pfam" id="PF08861"/>
    </source>
</evidence>
<keyword evidence="3" id="KW-1185">Reference proteome</keyword>
<dbReference type="EMBL" id="JAPHAV010000028">
    <property type="protein sequence ID" value="MCX2699367.1"/>
    <property type="molecule type" value="Genomic_DNA"/>
</dbReference>
<reference evidence="2 3" key="1">
    <citation type="submission" date="2022-11" db="EMBL/GenBank/DDBJ databases">
        <title>Brucella sp. YY2X, whole genome shotgun sequencing project.</title>
        <authorList>
            <person name="Yang Y."/>
        </authorList>
    </citation>
    <scope>NUCLEOTIDE SEQUENCE [LARGE SCALE GENOMIC DNA]</scope>
    <source>
        <strain evidence="2 3">YY2X</strain>
    </source>
</reference>
<dbReference type="InterPro" id="IPR014960">
    <property type="entry name" value="DUF1828"/>
</dbReference>
<evidence type="ECO:0000313" key="3">
    <source>
        <dbReference type="Proteomes" id="UP001301216"/>
    </source>
</evidence>
<accession>A0ABT3QUS5</accession>
<proteinExistence type="predicted"/>
<comment type="caution">
    <text evidence="2">The sequence shown here is derived from an EMBL/GenBank/DDBJ whole genome shotgun (WGS) entry which is preliminary data.</text>
</comment>
<feature type="domain" description="DUF1828" evidence="1">
    <location>
        <begin position="33"/>
        <end position="114"/>
    </location>
</feature>
<organism evidence="2 3">
    <name type="scientific">Ochrobactrum chromiisoli</name>
    <dbReference type="NCBI Taxonomy" id="2993941"/>
    <lineage>
        <taxon>Bacteria</taxon>
        <taxon>Pseudomonadati</taxon>
        <taxon>Pseudomonadota</taxon>
        <taxon>Alphaproteobacteria</taxon>
        <taxon>Hyphomicrobiales</taxon>
        <taxon>Brucellaceae</taxon>
        <taxon>Brucella/Ochrobactrum group</taxon>
        <taxon>Ochrobactrum</taxon>
    </lineage>
</organism>
<name>A0ABT3QUS5_9HYPH</name>
<dbReference type="Pfam" id="PF08861">
    <property type="entry name" value="DUF1828"/>
    <property type="match status" value="1"/>
</dbReference>
<protein>
    <submittedName>
        <fullName evidence="2">DUF1828 domain-containing protein</fullName>
    </submittedName>
</protein>